<reference evidence="3 4" key="1">
    <citation type="journal article" date="2012" name="Genome Biol.">
        <title>Genome and low-iron response of an oceanic diatom adapted to chronic iron limitation.</title>
        <authorList>
            <person name="Lommer M."/>
            <person name="Specht M."/>
            <person name="Roy A.S."/>
            <person name="Kraemer L."/>
            <person name="Andreson R."/>
            <person name="Gutowska M.A."/>
            <person name="Wolf J."/>
            <person name="Bergner S.V."/>
            <person name="Schilhabel M.B."/>
            <person name="Klostermeier U.C."/>
            <person name="Beiko R.G."/>
            <person name="Rosenstiel P."/>
            <person name="Hippler M."/>
            <person name="Laroche J."/>
        </authorList>
    </citation>
    <scope>NUCLEOTIDE SEQUENCE [LARGE SCALE GENOMIC DNA]</scope>
    <source>
        <strain evidence="3 4">CCMP1005</strain>
    </source>
</reference>
<sequence length="1291" mass="146739">DEDGTWRSRDCDKKNATGGQCLICANLNSNFRRKWKTLETCVPVSTNPPTAANSTDVDADADACKPVAAAPEDSIFGLEAMKESICTRLAGLSEASSIDNDMTLRSCADVLLGKEIYSLNIGMQDNVSRTFCVCKNNECRQYRIVATKSNNGDYCSSCSRRNSKEKYLEKRREAHKEQRVAATSSTASKHLTDEEQSIRYAKKKAKRQSESRKLQRAKAKLKDSLQTIEMEEELIDELQEVNDFAKENPLLIKESLEKHLAELTRQQHGTEANAEEIWSNDETKQLIDFVMLSLKNHVIKHLGKNNYEYSPYLMGLAMDQYVRGKAQYKSHREKSLVVMPSLSRLANKRQRLKVREGECVIMHEKLKLYNGSRTIIGQLMCDEMKLKGEVLLNTSNNEVVGVTEEFCSTKRIVTSMIDGDAIGESYEPTTHVNQWRFRDVNGKTYNLCFWFNSGSLSGDELLDQFHEVLIRCEKANCRVLGMTSDAGGNNARLFRLLRGDTTMPEGGWLGLEFIRLKNPYKISRDQPDRFIYCFFCSTHGLKAMRNQLFTSWLANGSNGAKAFLGEDGSQIGKFIIEYCHKREKDRRARGHTNITRVDESVVDIDRWSKMDVSAALKVFEYRTLCEITNSIYTDLNVDLRDRLGADQFKEGGQVVGYFPAVAGHFRHLVTTRNLVLDYDQKSAIASYEWLAHVHEIFSNTLMNTKIVIDKYNIDRYEKRIRKSLEYFERLRAKALERRGAKDPTWETSFLAKETVIEAWFSLVRQMKLDTAVTYATGVATMQMQEVCAKSALSPNGMYLGSQVGQIAAEASDIGPQEMIQFHEIRALAADNIATMFLGSQVLPYTQPISALEEPASLPNWRAGMKDFEVDIVECLLASKLESGFMVELLQDQSGYFKDWIRLDLTQEEDALKSKWFSKLLNWTRQPDGRQKVDACFRKVMAEFLHLIILAISKRTNPRHSFELQAYQFLSSKFDTIIRDNMLPWIYKNQPNCYILGMCLKKLALRLLRDALVESKKKLKPDLFKRKGTGKLTDDEEKCEVSRHFGWAIFSAQKRVKGDDDALAVLKSMTVRLDDLDKHYFANYYSTGVSILNSGGLTLPAGWIFEFGLTLMSKARAEFNREKMDRDPKNAFRIAKANMLADADLKALFRKQCTAMVPIESTARLSASVEKVYKIVLPKVLHCRYGPIVKDWKNDNVKSYDKSTLRAPLKVSEASKKKKAKTKTTDRKAPKPPVAPKVTPEIVAESAIIAEEKLSENPAEEKLSEDGVPETQPQLHIDFDNLEPPAKRIKTA</sequence>
<feature type="region of interest" description="Disordered" evidence="2">
    <location>
        <begin position="1250"/>
        <end position="1291"/>
    </location>
</feature>
<evidence type="ECO:0000256" key="2">
    <source>
        <dbReference type="SAM" id="MobiDB-lite"/>
    </source>
</evidence>
<dbReference type="Proteomes" id="UP000266841">
    <property type="component" value="Unassembled WGS sequence"/>
</dbReference>
<gene>
    <name evidence="3" type="ORF">THAOC_05726</name>
</gene>
<feature type="coiled-coil region" evidence="1">
    <location>
        <begin position="200"/>
        <end position="273"/>
    </location>
</feature>
<evidence type="ECO:0000256" key="1">
    <source>
        <dbReference type="SAM" id="Coils"/>
    </source>
</evidence>
<dbReference type="EMBL" id="AGNL01005428">
    <property type="protein sequence ID" value="EJK72712.1"/>
    <property type="molecule type" value="Genomic_DNA"/>
</dbReference>
<name>K0TMI9_THAOC</name>
<feature type="non-terminal residue" evidence="3">
    <location>
        <position position="1"/>
    </location>
</feature>
<comment type="caution">
    <text evidence="3">The sequence shown here is derived from an EMBL/GenBank/DDBJ whole genome shotgun (WGS) entry which is preliminary data.</text>
</comment>
<evidence type="ECO:0000313" key="4">
    <source>
        <dbReference type="Proteomes" id="UP000266841"/>
    </source>
</evidence>
<accession>K0TMI9</accession>
<feature type="compositionally biased region" description="Basic and acidic residues" evidence="2">
    <location>
        <begin position="1250"/>
        <end position="1264"/>
    </location>
</feature>
<proteinExistence type="predicted"/>
<dbReference type="OrthoDB" id="8192384at2759"/>
<keyword evidence="1" id="KW-0175">Coiled coil</keyword>
<protein>
    <submittedName>
        <fullName evidence="3">Uncharacterized protein</fullName>
    </submittedName>
</protein>
<feature type="region of interest" description="Disordered" evidence="2">
    <location>
        <begin position="1210"/>
        <end position="1236"/>
    </location>
</feature>
<organism evidence="3 4">
    <name type="scientific">Thalassiosira oceanica</name>
    <name type="common">Marine diatom</name>
    <dbReference type="NCBI Taxonomy" id="159749"/>
    <lineage>
        <taxon>Eukaryota</taxon>
        <taxon>Sar</taxon>
        <taxon>Stramenopiles</taxon>
        <taxon>Ochrophyta</taxon>
        <taxon>Bacillariophyta</taxon>
        <taxon>Coscinodiscophyceae</taxon>
        <taxon>Thalassiosirophycidae</taxon>
        <taxon>Thalassiosirales</taxon>
        <taxon>Thalassiosiraceae</taxon>
        <taxon>Thalassiosira</taxon>
    </lineage>
</organism>
<evidence type="ECO:0000313" key="3">
    <source>
        <dbReference type="EMBL" id="EJK72712.1"/>
    </source>
</evidence>
<feature type="region of interest" description="Disordered" evidence="2">
    <location>
        <begin position="173"/>
        <end position="195"/>
    </location>
</feature>
<keyword evidence="4" id="KW-1185">Reference proteome</keyword>